<dbReference type="Gramene" id="C.cajan_27488.t">
    <property type="protein sequence ID" value="C.cajan_27488.t"/>
    <property type="gene ID" value="C.cajan_27488"/>
</dbReference>
<feature type="domain" description="Integrase catalytic" evidence="12">
    <location>
        <begin position="473"/>
        <end position="637"/>
    </location>
</feature>
<dbReference type="InterPro" id="IPR041588">
    <property type="entry name" value="Integrase_H2C2"/>
</dbReference>
<organism evidence="14 15">
    <name type="scientific">Cajanus cajan</name>
    <name type="common">Pigeon pea</name>
    <name type="synonym">Cajanus indicus</name>
    <dbReference type="NCBI Taxonomy" id="3821"/>
    <lineage>
        <taxon>Eukaryota</taxon>
        <taxon>Viridiplantae</taxon>
        <taxon>Streptophyta</taxon>
        <taxon>Embryophyta</taxon>
        <taxon>Tracheophyta</taxon>
        <taxon>Spermatophyta</taxon>
        <taxon>Magnoliopsida</taxon>
        <taxon>eudicotyledons</taxon>
        <taxon>Gunneridae</taxon>
        <taxon>Pentapetalae</taxon>
        <taxon>rosids</taxon>
        <taxon>fabids</taxon>
        <taxon>Fabales</taxon>
        <taxon>Fabaceae</taxon>
        <taxon>Papilionoideae</taxon>
        <taxon>50 kb inversion clade</taxon>
        <taxon>NPAAA clade</taxon>
        <taxon>indigoferoid/millettioid clade</taxon>
        <taxon>Phaseoleae</taxon>
        <taxon>Cajanus</taxon>
    </lineage>
</organism>
<dbReference type="EMBL" id="KQ483461">
    <property type="protein sequence ID" value="KYP50108.1"/>
    <property type="molecule type" value="Genomic_DNA"/>
</dbReference>
<dbReference type="Pfam" id="PF17921">
    <property type="entry name" value="Integrase_H2C2"/>
    <property type="match status" value="1"/>
</dbReference>
<gene>
    <name evidence="13" type="ORF">KK1_028091</name>
    <name evidence="14" type="ORF">KK1_028117</name>
</gene>
<accession>A0A151S5N7</accession>
<dbReference type="InterPro" id="IPR050951">
    <property type="entry name" value="Retrovirus_Pol_polyprotein"/>
</dbReference>
<evidence type="ECO:0000259" key="12">
    <source>
        <dbReference type="PROSITE" id="PS50994"/>
    </source>
</evidence>
<dbReference type="InterPro" id="IPR056924">
    <property type="entry name" value="SH3_Tf2-1"/>
</dbReference>
<dbReference type="Gene3D" id="3.30.420.10">
    <property type="entry name" value="Ribonuclease H-like superfamily/Ribonuclease H"/>
    <property type="match status" value="1"/>
</dbReference>
<dbReference type="Gene3D" id="3.30.70.270">
    <property type="match status" value="1"/>
</dbReference>
<dbReference type="GO" id="GO:0015074">
    <property type="term" value="P:DNA integration"/>
    <property type="evidence" value="ECO:0007669"/>
    <property type="project" value="UniProtKB-KW"/>
</dbReference>
<dbReference type="Gene3D" id="3.10.10.10">
    <property type="entry name" value="HIV Type 1 Reverse Transcriptase, subunit A, domain 1"/>
    <property type="match status" value="1"/>
</dbReference>
<protein>
    <submittedName>
        <fullName evidence="14">Retrotransposable element Tf2</fullName>
    </submittedName>
</protein>
<keyword evidence="8" id="KW-0808">Transferase</keyword>
<keyword evidence="5" id="KW-0460">Magnesium</keyword>
<keyword evidence="6" id="KW-0229">DNA integration</keyword>
<dbReference type="InterPro" id="IPR043128">
    <property type="entry name" value="Rev_trsase/Diguanyl_cyclase"/>
</dbReference>
<dbReference type="Gramene" id="C.cajan_27463.t">
    <property type="protein sequence ID" value="C.cajan_27463.t"/>
    <property type="gene ID" value="C.cajan_27463"/>
</dbReference>
<evidence type="ECO:0000256" key="4">
    <source>
        <dbReference type="ARBA" id="ARBA00022801"/>
    </source>
</evidence>
<dbReference type="GO" id="GO:0006310">
    <property type="term" value="P:DNA recombination"/>
    <property type="evidence" value="ECO:0007669"/>
    <property type="project" value="UniProtKB-KW"/>
</dbReference>
<evidence type="ECO:0000256" key="1">
    <source>
        <dbReference type="ARBA" id="ARBA00022670"/>
    </source>
</evidence>
<evidence type="ECO:0000256" key="6">
    <source>
        <dbReference type="ARBA" id="ARBA00022908"/>
    </source>
</evidence>
<dbReference type="InterPro" id="IPR041577">
    <property type="entry name" value="RT_RNaseH_2"/>
</dbReference>
<dbReference type="CDD" id="cd01647">
    <property type="entry name" value="RT_LTR"/>
    <property type="match status" value="1"/>
</dbReference>
<dbReference type="Gene3D" id="1.10.340.70">
    <property type="match status" value="1"/>
</dbReference>
<keyword evidence="15" id="KW-1185">Reference proteome</keyword>
<dbReference type="SUPFAM" id="SSF53098">
    <property type="entry name" value="Ribonuclease H-like"/>
    <property type="match status" value="1"/>
</dbReference>
<dbReference type="GO" id="GO:0003677">
    <property type="term" value="F:DNA binding"/>
    <property type="evidence" value="ECO:0007669"/>
    <property type="project" value="UniProtKB-KW"/>
</dbReference>
<dbReference type="PANTHER" id="PTHR37984">
    <property type="entry name" value="PROTEIN CBG26694"/>
    <property type="match status" value="1"/>
</dbReference>
<evidence type="ECO:0000256" key="10">
    <source>
        <dbReference type="ARBA" id="ARBA00023172"/>
    </source>
</evidence>
<keyword evidence="4" id="KW-0378">Hydrolase</keyword>
<evidence type="ECO:0000256" key="2">
    <source>
        <dbReference type="ARBA" id="ARBA00022723"/>
    </source>
</evidence>
<dbReference type="Pfam" id="PF17919">
    <property type="entry name" value="RT_RNaseH_2"/>
    <property type="match status" value="1"/>
</dbReference>
<name>A0A151S5N7_CAJCA</name>
<evidence type="ECO:0000313" key="13">
    <source>
        <dbReference type="EMBL" id="KYP50108.1"/>
    </source>
</evidence>
<keyword evidence="7" id="KW-0695">RNA-directed DNA polymerase</keyword>
<proteinExistence type="predicted"/>
<dbReference type="InterPro" id="IPR043502">
    <property type="entry name" value="DNA/RNA_pol_sf"/>
</dbReference>
<dbReference type="GO" id="GO:0003964">
    <property type="term" value="F:RNA-directed DNA polymerase activity"/>
    <property type="evidence" value="ECO:0007669"/>
    <property type="project" value="UniProtKB-KW"/>
</dbReference>
<dbReference type="GO" id="GO:0006508">
    <property type="term" value="P:proteolysis"/>
    <property type="evidence" value="ECO:0007669"/>
    <property type="project" value="UniProtKB-KW"/>
</dbReference>
<dbReference type="SUPFAM" id="SSF56672">
    <property type="entry name" value="DNA/RNA polymerases"/>
    <property type="match status" value="1"/>
</dbReference>
<keyword evidence="11" id="KW-0511">Multifunctional enzyme</keyword>
<evidence type="ECO:0000256" key="7">
    <source>
        <dbReference type="ARBA" id="ARBA00022918"/>
    </source>
</evidence>
<dbReference type="InterPro" id="IPR001584">
    <property type="entry name" value="Integrase_cat-core"/>
</dbReference>
<dbReference type="InterPro" id="IPR036397">
    <property type="entry name" value="RNaseH_sf"/>
</dbReference>
<keyword evidence="10" id="KW-0233">DNA recombination</keyword>
<evidence type="ECO:0000256" key="11">
    <source>
        <dbReference type="ARBA" id="ARBA00023268"/>
    </source>
</evidence>
<dbReference type="EMBL" id="KQ483461">
    <property type="protein sequence ID" value="KYP50133.1"/>
    <property type="molecule type" value="Genomic_DNA"/>
</dbReference>
<dbReference type="InterPro" id="IPR012337">
    <property type="entry name" value="RNaseH-like_sf"/>
</dbReference>
<dbReference type="PANTHER" id="PTHR37984:SF5">
    <property type="entry name" value="PROTEIN NYNRIN-LIKE"/>
    <property type="match status" value="1"/>
</dbReference>
<evidence type="ECO:0000313" key="14">
    <source>
        <dbReference type="EMBL" id="KYP50133.1"/>
    </source>
</evidence>
<dbReference type="Proteomes" id="UP000075243">
    <property type="component" value="Unassembled WGS sequence"/>
</dbReference>
<dbReference type="FunFam" id="3.30.70.270:FF:000020">
    <property type="entry name" value="Transposon Tf2-6 polyprotein-like Protein"/>
    <property type="match status" value="1"/>
</dbReference>
<dbReference type="GO" id="GO:0003887">
    <property type="term" value="F:DNA-directed DNA polymerase activity"/>
    <property type="evidence" value="ECO:0007669"/>
    <property type="project" value="UniProtKB-KW"/>
</dbReference>
<dbReference type="PROSITE" id="PS50994">
    <property type="entry name" value="INTEGRASE"/>
    <property type="match status" value="1"/>
</dbReference>
<keyword evidence="2" id="KW-0479">Metal-binding</keyword>
<dbReference type="Pfam" id="PF00078">
    <property type="entry name" value="RVT_1"/>
    <property type="match status" value="1"/>
</dbReference>
<keyword evidence="1" id="KW-0645">Protease</keyword>
<dbReference type="GO" id="GO:0004190">
    <property type="term" value="F:aspartic-type endopeptidase activity"/>
    <property type="evidence" value="ECO:0007669"/>
    <property type="project" value="UniProtKB-KW"/>
</dbReference>
<evidence type="ECO:0000256" key="5">
    <source>
        <dbReference type="ARBA" id="ARBA00022842"/>
    </source>
</evidence>
<keyword evidence="3" id="KW-0064">Aspartyl protease</keyword>
<dbReference type="InterPro" id="IPR000477">
    <property type="entry name" value="RT_dom"/>
</dbReference>
<evidence type="ECO:0000256" key="8">
    <source>
        <dbReference type="ARBA" id="ARBA00022932"/>
    </source>
</evidence>
<keyword evidence="9" id="KW-0238">DNA-binding</keyword>
<dbReference type="FunFam" id="1.10.340.70:FF:000001">
    <property type="entry name" value="Retrovirus-related Pol polyprotein from transposon gypsy-like Protein"/>
    <property type="match status" value="1"/>
</dbReference>
<keyword evidence="8" id="KW-0239">DNA-directed DNA polymerase</keyword>
<dbReference type="Pfam" id="PF24626">
    <property type="entry name" value="SH3_Tf2-1"/>
    <property type="match status" value="1"/>
</dbReference>
<dbReference type="AlphaFoldDB" id="A0A151S5N7"/>
<sequence>MVEHHTRKTTIDRLEEAITQLTLSQTTLSIDHHALSTKVDTILDRLATLTTQQPSTPPPWPGLLQELESRFAPSYYDDFSGADIVLGVQWLKSLGPVTTDYRSLTMTFETKNLPPPRTIQHHIPLLPNSEPVNVGRYRYPHFQKAELEKQVSELLESGMIRLSQSPFSSPVLLVKKKDRSWRCCVDYRALNAITVKDKFPIPTIDELLDDLGGVSWFTKLDLRQGFHQILPNSSTQLRGFLGLTILYRKFIKGYAAIALPLTNLLRKDNFNWSLEAQSSFDALKQAMITAPVLALPNFSEPFTLETNASGLAMGIVLIQGNHPIAYFRASNVVADALSRIPILTQSTFYTLSIPNFTFLEELHKSLKDNFEFRLLLTQIRDDPNSHADFRIHRDLIFFKGKIWINVDNPLRTTLLQEFHPTPLGGHLGVAKTLHRLQANFFWTHMRKDVQTFVAQCSTCQLMKYETKRPAGLFQTLPVPSSIWEDLSLDFITSLPTSQGHSTILVVVDCFSKGVHLGVLPSHYSAYKVAMLFVDMVCKLHGFPRSLVSDHNPIFISNFWRELFELSGTKLRMSTAYHPKSDGQTEVFNRVLEQYLRSFVHDKPSQWSKFISLAEWSYNTSVHSGTGLTPYEITYGKPLPTIPHYILGSSNIEAVDSVLTTREALYELLQKRLSKAQAAMKHSTDSKRRDVHYEVGDWVYVKLRPYRQLSISSSYHKLSKRFYGPFQITEWIGSVAYRLQLPPSSKIHPVFHCSLLKPHQGPLVPHSVSLPIPVVENHPIVEPLTILDCKLDGSTSPPTKLVLV</sequence>
<evidence type="ECO:0000256" key="9">
    <source>
        <dbReference type="ARBA" id="ARBA00023125"/>
    </source>
</evidence>
<reference evidence="14 15" key="1">
    <citation type="journal article" date="2012" name="Nat. Biotechnol.">
        <title>Draft genome sequence of pigeonpea (Cajanus cajan), an orphan legume crop of resource-poor farmers.</title>
        <authorList>
            <person name="Varshney R.K."/>
            <person name="Chen W."/>
            <person name="Li Y."/>
            <person name="Bharti A.K."/>
            <person name="Saxena R.K."/>
            <person name="Schlueter J.A."/>
            <person name="Donoghue M.T."/>
            <person name="Azam S."/>
            <person name="Fan G."/>
            <person name="Whaley A.M."/>
            <person name="Farmer A.D."/>
            <person name="Sheridan J."/>
            <person name="Iwata A."/>
            <person name="Tuteja R."/>
            <person name="Penmetsa R.V."/>
            <person name="Wu W."/>
            <person name="Upadhyaya H.D."/>
            <person name="Yang S.P."/>
            <person name="Shah T."/>
            <person name="Saxena K.B."/>
            <person name="Michael T."/>
            <person name="McCombie W.R."/>
            <person name="Yang B."/>
            <person name="Zhang G."/>
            <person name="Yang H."/>
            <person name="Wang J."/>
            <person name="Spillane C."/>
            <person name="Cook D.R."/>
            <person name="May G.D."/>
            <person name="Xu X."/>
            <person name="Jackson S.A."/>
        </authorList>
    </citation>
    <scope>NUCLEOTIDE SEQUENCE [LARGE SCALE GENOMIC DNA]</scope>
    <source>
        <strain evidence="15">cv. Asha</strain>
    </source>
</reference>
<evidence type="ECO:0000256" key="3">
    <source>
        <dbReference type="ARBA" id="ARBA00022750"/>
    </source>
</evidence>
<dbReference type="GO" id="GO:0046872">
    <property type="term" value="F:metal ion binding"/>
    <property type="evidence" value="ECO:0007669"/>
    <property type="project" value="UniProtKB-KW"/>
</dbReference>
<evidence type="ECO:0000313" key="15">
    <source>
        <dbReference type="Proteomes" id="UP000075243"/>
    </source>
</evidence>
<keyword evidence="8" id="KW-0548">Nucleotidyltransferase</keyword>